<protein>
    <submittedName>
        <fullName evidence="2">Uncharacterized protein</fullName>
    </submittedName>
</protein>
<dbReference type="GeneID" id="29119040"/>
<evidence type="ECO:0000313" key="2">
    <source>
        <dbReference type="EMBL" id="OAG21185.1"/>
    </source>
</evidence>
<evidence type="ECO:0000256" key="1">
    <source>
        <dbReference type="SAM" id="Phobius"/>
    </source>
</evidence>
<gene>
    <name evidence="2" type="ORF">CC77DRAFT_854894</name>
</gene>
<accession>A0A177DN74</accession>
<reference evidence="2 3" key="1">
    <citation type="submission" date="2016-05" db="EMBL/GenBank/DDBJ databases">
        <title>Comparative analysis of secretome profiles of manganese(II)-oxidizing ascomycete fungi.</title>
        <authorList>
            <consortium name="DOE Joint Genome Institute"/>
            <person name="Zeiner C.A."/>
            <person name="Purvine S.O."/>
            <person name="Zink E.M."/>
            <person name="Wu S."/>
            <person name="Pasa-Tolic L."/>
            <person name="Chaput D.L."/>
            <person name="Haridas S."/>
            <person name="Grigoriev I.V."/>
            <person name="Santelli C.M."/>
            <person name="Hansel C.M."/>
        </authorList>
    </citation>
    <scope>NUCLEOTIDE SEQUENCE [LARGE SCALE GENOMIC DNA]</scope>
    <source>
        <strain evidence="2 3">SRC1lrK2f</strain>
    </source>
</reference>
<name>A0A177DN74_ALTAL</name>
<dbReference type="EMBL" id="KV441477">
    <property type="protein sequence ID" value="OAG21185.1"/>
    <property type="molecule type" value="Genomic_DNA"/>
</dbReference>
<sequence length="52" mass="5765">MLAEMSCLRLVVKLAMLFNILFFLKASSLCSRVILLLFLWTGGIDNCSRVGG</sequence>
<dbReference type="Proteomes" id="UP000077248">
    <property type="component" value="Unassembled WGS sequence"/>
</dbReference>
<organism evidence="2 3">
    <name type="scientific">Alternaria alternata</name>
    <name type="common">Alternaria rot fungus</name>
    <name type="synonym">Torula alternata</name>
    <dbReference type="NCBI Taxonomy" id="5599"/>
    <lineage>
        <taxon>Eukaryota</taxon>
        <taxon>Fungi</taxon>
        <taxon>Dikarya</taxon>
        <taxon>Ascomycota</taxon>
        <taxon>Pezizomycotina</taxon>
        <taxon>Dothideomycetes</taxon>
        <taxon>Pleosporomycetidae</taxon>
        <taxon>Pleosporales</taxon>
        <taxon>Pleosporineae</taxon>
        <taxon>Pleosporaceae</taxon>
        <taxon>Alternaria</taxon>
        <taxon>Alternaria sect. Alternaria</taxon>
        <taxon>Alternaria alternata complex</taxon>
    </lineage>
</organism>
<feature type="transmembrane region" description="Helical" evidence="1">
    <location>
        <begin position="20"/>
        <end position="40"/>
    </location>
</feature>
<keyword evidence="1" id="KW-1133">Transmembrane helix</keyword>
<dbReference type="KEGG" id="aalt:CC77DRAFT_854894"/>
<keyword evidence="1" id="KW-0472">Membrane</keyword>
<dbReference type="AlphaFoldDB" id="A0A177DN74"/>
<keyword evidence="1" id="KW-0812">Transmembrane</keyword>
<dbReference type="VEuPathDB" id="FungiDB:CC77DRAFT_854894"/>
<proteinExistence type="predicted"/>
<evidence type="ECO:0000313" key="3">
    <source>
        <dbReference type="Proteomes" id="UP000077248"/>
    </source>
</evidence>
<keyword evidence="3" id="KW-1185">Reference proteome</keyword>
<dbReference type="RefSeq" id="XP_018386606.1">
    <property type="nucleotide sequence ID" value="XM_018533446.1"/>
</dbReference>